<dbReference type="Gene3D" id="3.30.710.10">
    <property type="entry name" value="Potassium Channel Kv1.1, Chain A"/>
    <property type="match status" value="1"/>
</dbReference>
<dbReference type="InterPro" id="IPR017096">
    <property type="entry name" value="BTB-kelch_protein"/>
</dbReference>
<dbReference type="InterPro" id="IPR011705">
    <property type="entry name" value="BACK"/>
</dbReference>
<feature type="domain" description="BTB" evidence="8">
    <location>
        <begin position="74"/>
        <end position="141"/>
    </location>
</feature>
<dbReference type="Pfam" id="PF07707">
    <property type="entry name" value="BACK"/>
    <property type="match status" value="1"/>
</dbReference>
<dbReference type="PROSITE" id="PS50097">
    <property type="entry name" value="BTB"/>
    <property type="match status" value="1"/>
</dbReference>
<evidence type="ECO:0000313" key="10">
    <source>
        <dbReference type="RefSeq" id="XP_022256518.1"/>
    </source>
</evidence>
<keyword evidence="4" id="KW-0677">Repeat</keyword>
<evidence type="ECO:0000256" key="5">
    <source>
        <dbReference type="ARBA" id="ARBA00022786"/>
    </source>
</evidence>
<dbReference type="Gene3D" id="2.120.10.80">
    <property type="entry name" value="Kelch-type beta propeller"/>
    <property type="match status" value="1"/>
</dbReference>
<proteinExistence type="predicted"/>
<dbReference type="InterPro" id="IPR015915">
    <property type="entry name" value="Kelch-typ_b-propeller"/>
</dbReference>
<dbReference type="InterPro" id="IPR000210">
    <property type="entry name" value="BTB/POZ_dom"/>
</dbReference>
<evidence type="ECO:0000256" key="7">
    <source>
        <dbReference type="ARBA" id="ARBA00043912"/>
    </source>
</evidence>
<dbReference type="PANTHER" id="PTHR24412:SF475">
    <property type="entry name" value="KELCH-LIKE PROTEIN 17"/>
    <property type="match status" value="1"/>
</dbReference>
<reference evidence="10" key="1">
    <citation type="submission" date="2025-08" db="UniProtKB">
        <authorList>
            <consortium name="RefSeq"/>
        </authorList>
    </citation>
    <scope>IDENTIFICATION</scope>
    <source>
        <tissue evidence="10">Muscle</tissue>
    </source>
</reference>
<dbReference type="SUPFAM" id="SSF50965">
    <property type="entry name" value="Galactose oxidase, central domain"/>
    <property type="match status" value="1"/>
</dbReference>
<evidence type="ECO:0000256" key="4">
    <source>
        <dbReference type="ARBA" id="ARBA00022737"/>
    </source>
</evidence>
<name>A0ABM1TKW2_LIMPO</name>
<dbReference type="SMART" id="SM00612">
    <property type="entry name" value="Kelch"/>
    <property type="match status" value="5"/>
</dbReference>
<sequence>MCSILLFYEYSARKEGLCVELRLQRRHLSSTNINMMETLASSVARPFQIHHINSDHHSTAFTALRDMRVKGQLCDVTLKVGELSISAHKVVLSACSAYFHAMFNSEMAEKHLATVTLHEIDSCALSSLVEFAYTGEVLITEDNVQSLLPAASLLQVASVREACCRFLLRQLHPSNCLGIRSFADAHSCEELHQKSHKYALQNFQEVALTEEFLLLPLTELLQHVRLPLIRREFLLKRVGEEPLIQDCPKTKDLLIEAMKYHLMPEHRSCMMGVRTTYRRPEGLKPYLFAIGGGSLFTIHSECEYYNTRTDRWAPLPPTLHRRSRAGVAGLERQIYVVGGYDGTKDLASAECFSSLTNTWQPICSMGSKRSCLGISSLNGLLYVGGGYDGASCLNSLECYDPLIGTWSSMVAMETRRRYTRLAVLDECLYAIGGYDGANYLSSVERLDPREGKWTSVTPMINRRSSCGVAALNGSIYVIGGNDGSLCMCSVETYDPRRTAWDAVASMNSRR</sequence>
<dbReference type="GeneID" id="106472209"/>
<gene>
    <name evidence="10" type="primary">LOC106472209</name>
</gene>
<dbReference type="InterPro" id="IPR006652">
    <property type="entry name" value="Kelch_1"/>
</dbReference>
<dbReference type="RefSeq" id="XP_022256518.1">
    <property type="nucleotide sequence ID" value="XM_022400810.1"/>
</dbReference>
<dbReference type="PIRSF" id="PIRSF037037">
    <property type="entry name" value="Kelch-like_protein_gigaxonin"/>
    <property type="match status" value="1"/>
</dbReference>
<comment type="pathway">
    <text evidence="1">Protein modification; protein ubiquitination.</text>
</comment>
<evidence type="ECO:0000256" key="6">
    <source>
        <dbReference type="ARBA" id="ARBA00023203"/>
    </source>
</evidence>
<dbReference type="PANTHER" id="PTHR24412">
    <property type="entry name" value="KELCH PROTEIN"/>
    <property type="match status" value="1"/>
</dbReference>
<evidence type="ECO:0000313" key="9">
    <source>
        <dbReference type="Proteomes" id="UP000694941"/>
    </source>
</evidence>
<evidence type="ECO:0000259" key="8">
    <source>
        <dbReference type="PROSITE" id="PS50097"/>
    </source>
</evidence>
<organism evidence="9 10">
    <name type="scientific">Limulus polyphemus</name>
    <name type="common">Atlantic horseshoe crab</name>
    <dbReference type="NCBI Taxonomy" id="6850"/>
    <lineage>
        <taxon>Eukaryota</taxon>
        <taxon>Metazoa</taxon>
        <taxon>Ecdysozoa</taxon>
        <taxon>Arthropoda</taxon>
        <taxon>Chelicerata</taxon>
        <taxon>Merostomata</taxon>
        <taxon>Xiphosura</taxon>
        <taxon>Limulidae</taxon>
        <taxon>Limulus</taxon>
    </lineage>
</organism>
<dbReference type="InterPro" id="IPR011333">
    <property type="entry name" value="SKP1/BTB/POZ_sf"/>
</dbReference>
<comment type="function">
    <text evidence="7">Probable substrate-specific adapter of an E3 ubiquitin-protein ligase complex which mediates the ubiquitination and subsequent proteasomal degradation of target proteins. May have a role in synapse differentiation and growth.</text>
</comment>
<keyword evidence="5" id="KW-0833">Ubl conjugation pathway</keyword>
<dbReference type="Pfam" id="PF00651">
    <property type="entry name" value="BTB"/>
    <property type="match status" value="1"/>
</dbReference>
<dbReference type="SMART" id="SM00225">
    <property type="entry name" value="BTB"/>
    <property type="match status" value="1"/>
</dbReference>
<dbReference type="SMART" id="SM00875">
    <property type="entry name" value="BACK"/>
    <property type="match status" value="1"/>
</dbReference>
<keyword evidence="9" id="KW-1185">Reference proteome</keyword>
<dbReference type="Pfam" id="PF24681">
    <property type="entry name" value="Kelch_KLHDC2_KLHL20_DRC7"/>
    <property type="match status" value="1"/>
</dbReference>
<evidence type="ECO:0000256" key="3">
    <source>
        <dbReference type="ARBA" id="ARBA00022441"/>
    </source>
</evidence>
<dbReference type="SUPFAM" id="SSF54695">
    <property type="entry name" value="POZ domain"/>
    <property type="match status" value="1"/>
</dbReference>
<evidence type="ECO:0000256" key="1">
    <source>
        <dbReference type="ARBA" id="ARBA00004906"/>
    </source>
</evidence>
<dbReference type="Proteomes" id="UP000694941">
    <property type="component" value="Unplaced"/>
</dbReference>
<protein>
    <recommendedName>
        <fullName evidence="2">Kelch-like protein diablo</fullName>
    </recommendedName>
</protein>
<evidence type="ECO:0000256" key="2">
    <source>
        <dbReference type="ARBA" id="ARBA00013699"/>
    </source>
</evidence>
<keyword evidence="3" id="KW-0880">Kelch repeat</keyword>
<dbReference type="InterPro" id="IPR011043">
    <property type="entry name" value="Gal_Oxase/kelch_b-propeller"/>
</dbReference>
<dbReference type="Gene3D" id="1.25.40.420">
    <property type="match status" value="2"/>
</dbReference>
<keyword evidence="6" id="KW-0009">Actin-binding</keyword>
<accession>A0ABM1TKW2</accession>